<dbReference type="GO" id="GO:0006820">
    <property type="term" value="P:monoatomic anion transport"/>
    <property type="evidence" value="ECO:0007669"/>
    <property type="project" value="TreeGrafter"/>
</dbReference>
<dbReference type="SUPFAM" id="SSF103473">
    <property type="entry name" value="MFS general substrate transporter"/>
    <property type="match status" value="2"/>
</dbReference>
<keyword evidence="9" id="KW-1185">Reference proteome</keyword>
<dbReference type="GO" id="GO:0022857">
    <property type="term" value="F:transmembrane transporter activity"/>
    <property type="evidence" value="ECO:0007669"/>
    <property type="project" value="InterPro"/>
</dbReference>
<dbReference type="Gene3D" id="1.10.150.130">
    <property type="match status" value="1"/>
</dbReference>
<dbReference type="Gene3D" id="3.40.50.1110">
    <property type="entry name" value="SGNH hydrolase"/>
    <property type="match status" value="1"/>
</dbReference>
<protein>
    <submittedName>
        <fullName evidence="8">Uncharacterized protein</fullName>
    </submittedName>
</protein>
<dbReference type="InterPro" id="IPR036259">
    <property type="entry name" value="MFS_trans_sf"/>
</dbReference>
<gene>
    <name evidence="8" type="ORF">MEDL_28746</name>
</gene>
<feature type="transmembrane region" description="Helical" evidence="7">
    <location>
        <begin position="47"/>
        <end position="72"/>
    </location>
</feature>
<dbReference type="Proteomes" id="UP000683360">
    <property type="component" value="Unassembled WGS sequence"/>
</dbReference>
<proteinExistence type="predicted"/>
<dbReference type="GO" id="GO:0003677">
    <property type="term" value="F:DNA binding"/>
    <property type="evidence" value="ECO:0007669"/>
    <property type="project" value="UniProtKB-KW"/>
</dbReference>
<dbReference type="InterPro" id="IPR036514">
    <property type="entry name" value="SGNH_hydro_sf"/>
</dbReference>
<keyword evidence="5 7" id="KW-0472">Membrane</keyword>
<evidence type="ECO:0000256" key="7">
    <source>
        <dbReference type="SAM" id="Phobius"/>
    </source>
</evidence>
<dbReference type="OrthoDB" id="2985014at2759"/>
<comment type="subcellular location">
    <subcellularLocation>
        <location evidence="1">Membrane</location>
        <topology evidence="1">Multi-pass membrane protein</topology>
    </subcellularLocation>
</comment>
<evidence type="ECO:0000256" key="1">
    <source>
        <dbReference type="ARBA" id="ARBA00004141"/>
    </source>
</evidence>
<accession>A0A8S3S9U1</accession>
<evidence type="ECO:0000256" key="2">
    <source>
        <dbReference type="ARBA" id="ARBA00022692"/>
    </source>
</evidence>
<feature type="transmembrane region" description="Helical" evidence="7">
    <location>
        <begin position="210"/>
        <end position="229"/>
    </location>
</feature>
<evidence type="ECO:0000313" key="9">
    <source>
        <dbReference type="Proteomes" id="UP000683360"/>
    </source>
</evidence>
<evidence type="ECO:0000313" key="8">
    <source>
        <dbReference type="EMBL" id="CAG2214977.1"/>
    </source>
</evidence>
<organism evidence="8 9">
    <name type="scientific">Mytilus edulis</name>
    <name type="common">Blue mussel</name>
    <dbReference type="NCBI Taxonomy" id="6550"/>
    <lineage>
        <taxon>Eukaryota</taxon>
        <taxon>Metazoa</taxon>
        <taxon>Spiralia</taxon>
        <taxon>Lophotrochozoa</taxon>
        <taxon>Mollusca</taxon>
        <taxon>Bivalvia</taxon>
        <taxon>Autobranchia</taxon>
        <taxon>Pteriomorphia</taxon>
        <taxon>Mytilida</taxon>
        <taxon>Mytiloidea</taxon>
        <taxon>Mytilidae</taxon>
        <taxon>Mytilinae</taxon>
        <taxon>Mytilus</taxon>
    </lineage>
</organism>
<reference evidence="8" key="1">
    <citation type="submission" date="2021-03" db="EMBL/GenBank/DDBJ databases">
        <authorList>
            <person name="Bekaert M."/>
        </authorList>
    </citation>
    <scope>NUCLEOTIDE SEQUENCE</scope>
</reference>
<dbReference type="PANTHER" id="PTHR11662">
    <property type="entry name" value="SOLUTE CARRIER FAMILY 17"/>
    <property type="match status" value="1"/>
</dbReference>
<dbReference type="SUPFAM" id="SSF47823">
    <property type="entry name" value="lambda integrase-like, N-terminal domain"/>
    <property type="match status" value="1"/>
</dbReference>
<keyword evidence="2 7" id="KW-0812">Transmembrane</keyword>
<dbReference type="Gene3D" id="1.20.120.540">
    <property type="entry name" value="Voltage-gated potassium channels"/>
    <property type="match status" value="1"/>
</dbReference>
<dbReference type="Pfam" id="PF07690">
    <property type="entry name" value="MFS_1"/>
    <property type="match status" value="1"/>
</dbReference>
<dbReference type="InterPro" id="IPR050382">
    <property type="entry name" value="MFS_Na/Anion_cotransporter"/>
</dbReference>
<feature type="transmembrane region" description="Helical" evidence="7">
    <location>
        <begin position="128"/>
        <end position="149"/>
    </location>
</feature>
<feature type="compositionally biased region" description="Polar residues" evidence="6">
    <location>
        <begin position="23"/>
        <end position="32"/>
    </location>
</feature>
<feature type="region of interest" description="Disordered" evidence="6">
    <location>
        <begin position="1"/>
        <end position="35"/>
    </location>
</feature>
<feature type="transmembrane region" description="Helical" evidence="7">
    <location>
        <begin position="249"/>
        <end position="269"/>
    </location>
</feature>
<dbReference type="InterPro" id="IPR010998">
    <property type="entry name" value="Integrase_recombinase_N"/>
</dbReference>
<feature type="transmembrane region" description="Helical" evidence="7">
    <location>
        <begin position="156"/>
        <end position="175"/>
    </location>
</feature>
<dbReference type="CDD" id="cd00229">
    <property type="entry name" value="SGNH_hydrolase"/>
    <property type="match status" value="1"/>
</dbReference>
<sequence length="701" mass="79437">MTNASRIISDKDRTENTEDETPTFDTGDNENSSYEHLRTPLWGSSRFALAVLGFFGFVNSYALLVNMSVAIVCMVNRTDTVVTGFNNSLLNKDDFNDCVEFSGEQNASDVPGTHRAGEFNWDTKIQGFILGGFFWGYLVSQIPAGWLATRFGGKRVFGWSIFIATICTMLTPIGAKTNYRLLIVLRVIVGMCNDLKVPWMAIIKSMPSNAIIVSNITSDWGGYTLLSYIPTYMNDVFKLNLTSNGILSALPYIAFWAMINVAGWVADFVRVRQLMSTTLTRKVFDAFVAQIPHGSTTSRDRGDTNPRNFSAADFRSEIDRLVDASLASNTKDTYRTGLRSFEIFRKDFNMECVWPPPPSHIVLFIAYLSLKGRAHKTVSCYVTAIGFRCKVLQSQFMDYSQNFIIRKMLEGLKRSKFSKDKRLPITSELLTRIIEKLPLVCYSAYESLLFAAAFSVAFHGFLRVGELVYTKLGQAQNIISIHGTQILWGAKGEFIRLHLTHSKGDQTGILERYEKKSVWIIGSSIVKHAFTHARTTYDGIHLGLKRKKCTIWWQGKGGMNWQELVPRIKYLLRFEQEPDFLIIHCGGNNIGSCKLHNFRRQIKSSLCKVSELLPKAKLIWSQILPRLVWRNGQNIKSLNRAAVRINNFAGWLCLKSGGGYIKYPEITWNEKGLFNMDGVHLSNMGNELFLYRIQSFLQEVV</sequence>
<dbReference type="AlphaFoldDB" id="A0A8S3S9U1"/>
<evidence type="ECO:0000256" key="4">
    <source>
        <dbReference type="ARBA" id="ARBA00023125"/>
    </source>
</evidence>
<dbReference type="InterPro" id="IPR027378">
    <property type="entry name" value="Nucleotide_channel_N"/>
</dbReference>
<dbReference type="EMBL" id="CAJPWZ010001429">
    <property type="protein sequence ID" value="CAG2214977.1"/>
    <property type="molecule type" value="Genomic_DNA"/>
</dbReference>
<keyword evidence="4" id="KW-0238">DNA-binding</keyword>
<name>A0A8S3S9U1_MYTED</name>
<evidence type="ECO:0000256" key="5">
    <source>
        <dbReference type="ARBA" id="ARBA00023136"/>
    </source>
</evidence>
<keyword evidence="3 7" id="KW-1133">Transmembrane helix</keyword>
<evidence type="ECO:0000256" key="3">
    <source>
        <dbReference type="ARBA" id="ARBA00022989"/>
    </source>
</evidence>
<dbReference type="InterPro" id="IPR011701">
    <property type="entry name" value="MFS"/>
</dbReference>
<comment type="caution">
    <text evidence="8">The sequence shown here is derived from an EMBL/GenBank/DDBJ whole genome shotgun (WGS) entry which is preliminary data.</text>
</comment>
<dbReference type="GO" id="GO:0016020">
    <property type="term" value="C:membrane"/>
    <property type="evidence" value="ECO:0007669"/>
    <property type="project" value="UniProtKB-SubCell"/>
</dbReference>
<evidence type="ECO:0000256" key="6">
    <source>
        <dbReference type="SAM" id="MobiDB-lite"/>
    </source>
</evidence>
<dbReference type="PANTHER" id="PTHR11662:SF399">
    <property type="entry name" value="FI19708P1-RELATED"/>
    <property type="match status" value="1"/>
</dbReference>
<dbReference type="SUPFAM" id="SSF52266">
    <property type="entry name" value="SGNH hydrolase"/>
    <property type="match status" value="1"/>
</dbReference>